<sequence length="53" mass="5389">MTRASSWTIRAPTPAVSTTVTAPSSACPRQRRPAPACAQPAIASGVASRPARA</sequence>
<evidence type="ECO:0000256" key="1">
    <source>
        <dbReference type="SAM" id="MobiDB-lite"/>
    </source>
</evidence>
<gene>
    <name evidence="2" type="primary">LRP1</name>
</gene>
<feature type="region of interest" description="Disordered" evidence="1">
    <location>
        <begin position="1"/>
        <end position="53"/>
    </location>
</feature>
<dbReference type="ChiTaRS" id="LRP1">
    <property type="organism name" value="human"/>
</dbReference>
<organism evidence="2">
    <name type="scientific">Homo sapiens</name>
    <name type="common">Human</name>
    <dbReference type="NCBI Taxonomy" id="9606"/>
    <lineage>
        <taxon>Eukaryota</taxon>
        <taxon>Metazoa</taxon>
        <taxon>Chordata</taxon>
        <taxon>Craniata</taxon>
        <taxon>Vertebrata</taxon>
        <taxon>Euteleostomi</taxon>
        <taxon>Mammalia</taxon>
        <taxon>Eutheria</taxon>
        <taxon>Euarchontoglires</taxon>
        <taxon>Primates</taxon>
        <taxon>Haplorrhini</taxon>
        <taxon>Catarrhini</taxon>
        <taxon>Hominidae</taxon>
        <taxon>Homo</taxon>
    </lineage>
</organism>
<name>L0R6J6_HUMAN</name>
<dbReference type="EMBL" id="HF548054">
    <property type="protein sequence ID" value="CCO13765.1"/>
    <property type="molecule type" value="Genomic_DNA"/>
</dbReference>
<protein>
    <submittedName>
        <fullName evidence="2">Alternative protein LRP1</fullName>
    </submittedName>
</protein>
<dbReference type="AlphaFoldDB" id="L0R6J6"/>
<accession>L0R6J6</accession>
<evidence type="ECO:0000313" key="2">
    <source>
        <dbReference type="EMBL" id="CCO13765.1"/>
    </source>
</evidence>
<feature type="compositionally biased region" description="Low complexity" evidence="1">
    <location>
        <begin position="11"/>
        <end position="41"/>
    </location>
</feature>
<proteinExistence type="predicted"/>
<reference evidence="2" key="1">
    <citation type="submission" date="2012-10" db="EMBL/GenBank/DDBJ databases">
        <title>Direct identification of alternative open reading frame translation products in human.</title>
        <authorList>
            <person name="Vanderperre B."/>
            <person name="Lucier J.-F."/>
            <person name="Motard J."/>
            <person name="Tremblay G."/>
            <person name="Vanderperre S."/>
            <person name="Wisztorski M."/>
            <person name="Salzet M."/>
            <person name="Boisvert F.-M."/>
            <person name="Roucou X."/>
        </authorList>
    </citation>
    <scope>NUCLEOTIDE SEQUENCE</scope>
</reference>
<dbReference type="OrthoDB" id="10066840at2759"/>